<dbReference type="SMART" id="SM00409">
    <property type="entry name" value="IG"/>
    <property type="match status" value="3"/>
</dbReference>
<dbReference type="InterPro" id="IPR007110">
    <property type="entry name" value="Ig-like_dom"/>
</dbReference>
<keyword evidence="1" id="KW-0677">Repeat</keyword>
<feature type="domain" description="Fibronectin type-III" evidence="4">
    <location>
        <begin position="491"/>
        <end position="584"/>
    </location>
</feature>
<dbReference type="InterPro" id="IPR003961">
    <property type="entry name" value="FN3_dom"/>
</dbReference>
<feature type="domain" description="Ig-like" evidence="3">
    <location>
        <begin position="185"/>
        <end position="272"/>
    </location>
</feature>
<feature type="domain" description="Ig-like" evidence="3">
    <location>
        <begin position="396"/>
        <end position="484"/>
    </location>
</feature>
<keyword evidence="2" id="KW-0393">Immunoglobulin domain</keyword>
<dbReference type="FunFam" id="2.60.40.10:FF:000002">
    <property type="entry name" value="Titin a"/>
    <property type="match status" value="2"/>
</dbReference>
<dbReference type="SUPFAM" id="SSF48726">
    <property type="entry name" value="Immunoglobulin"/>
    <property type="match status" value="3"/>
</dbReference>
<dbReference type="CDD" id="cd00063">
    <property type="entry name" value="FN3"/>
    <property type="match status" value="6"/>
</dbReference>
<dbReference type="InterPro" id="IPR036179">
    <property type="entry name" value="Ig-like_dom_sf"/>
</dbReference>
<dbReference type="FunFam" id="2.60.40.10:FF:000003">
    <property type="entry name" value="Titin isoform E"/>
    <property type="match status" value="1"/>
</dbReference>
<dbReference type="InterPro" id="IPR003598">
    <property type="entry name" value="Ig_sub2"/>
</dbReference>
<proteinExistence type="predicted"/>
<feature type="domain" description="Fibronectin type-III" evidence="4">
    <location>
        <begin position="85"/>
        <end position="181"/>
    </location>
</feature>
<dbReference type="PROSITE" id="PS50835">
    <property type="entry name" value="IG_LIKE"/>
    <property type="match status" value="2"/>
</dbReference>
<sequence>MVVEWHEPVIDGGSSIIGYHLERKERNSILWTKINKSLIKETHFKTTPLEEGIEYEFRVYAENIVGIGRSSKISEGCVARDPCDPPGTPEVVTVSRDSITVQWTKPEYDGGSVITGYIVEKRDLPEGRWMKANFTNVIETQFTVTGLTEDAKYDFRVIAKNAAGTISKPSDNTGPITAKDEVDPPRFSVDPEFSQAIVVNAGETFKLDADIKGKPIPTAQWFKGDKEIENTLRCEIKNTDSKAMIVFKDTITADGGQYTLLLTNLAGTKTISYNVKNEFGVGQPVELKNAVKASEIPLPVGKVTLIDVTKSSVSLAWEKPEHDGGSRITGYLIEMQPKGTDKWGVTTSTKTCDGIVSALTAGQEYSFRVIAYNEKGKSDPTPLAAPVIANDLNIEPSFRLLFNSYNVKSGKDLKIEIPVIGRPKPKIEWMKDGEALKQTTRVTYSSTHVSTILQIKEANKDDLGKYTVTATNSAGSTTEEIGITVLDKPGPPMGPIKIDEVSNNFISISWEPPEYTGGCQVKNYIVEKQTSRLSWTLTESKVQTTSCKVTNLLTSEEYIFRVMAVNKYGVSEPLESEPVIARSPFKPPSAPSTPEASSIAKDSMVLTWNQPEHNGGSEIECYHLQKRDKDSIRWIKCNRQKLNEQHFKVTGLIEGHFYEFRVSAENKVGKGESSEPSLFYRVCDATRPPGPPNHPKVMDHTSTTVSLSWSKPMDDGGAYIKAYLVEMKEAALDEWVICTPPTGAPEIDLPPEYLDVVKYKAGKVVKIHVGIIAKPLPTIEWYKDGKELVSSAQVSIESSTDTSGFLIKDASRHHTGLYEIKIKNPLGSASASIRLQILGRHL</sequence>
<feature type="domain" description="Fibronectin type-III" evidence="4">
    <location>
        <begin position="590"/>
        <end position="685"/>
    </location>
</feature>
<evidence type="ECO:0008006" key="7">
    <source>
        <dbReference type="Google" id="ProtNLM"/>
    </source>
</evidence>
<dbReference type="AlphaFoldDB" id="A0A3B3QH24"/>
<dbReference type="FunFam" id="2.60.40.10:FF:000031">
    <property type="entry name" value="Myosin-binding protein C, slow type"/>
    <property type="match status" value="1"/>
</dbReference>
<dbReference type="PANTHER" id="PTHR14340:SF13">
    <property type="entry name" value="TITIN"/>
    <property type="match status" value="1"/>
</dbReference>
<feature type="domain" description="Fibronectin type-III" evidence="4">
    <location>
        <begin position="1"/>
        <end position="81"/>
    </location>
</feature>
<dbReference type="Pfam" id="PF00041">
    <property type="entry name" value="fn3"/>
    <property type="match status" value="5"/>
</dbReference>
<feature type="domain" description="Fibronectin type-III" evidence="4">
    <location>
        <begin position="299"/>
        <end position="392"/>
    </location>
</feature>
<dbReference type="FunFam" id="2.60.40.10:FF:000011">
    <property type="entry name" value="Titin b"/>
    <property type="match status" value="1"/>
</dbReference>
<name>A0A3B3QH24_9TELE</name>
<feature type="domain" description="Fibronectin type-III" evidence="4">
    <location>
        <begin position="691"/>
        <end position="787"/>
    </location>
</feature>
<dbReference type="InterPro" id="IPR013098">
    <property type="entry name" value="Ig_I-set"/>
</dbReference>
<evidence type="ECO:0000256" key="2">
    <source>
        <dbReference type="ARBA" id="ARBA00023319"/>
    </source>
</evidence>
<dbReference type="FunFam" id="2.60.40.10:FF:000112">
    <property type="entry name" value="Titin a"/>
    <property type="match status" value="1"/>
</dbReference>
<evidence type="ECO:0000313" key="6">
    <source>
        <dbReference type="Proteomes" id="UP000261540"/>
    </source>
</evidence>
<keyword evidence="6" id="KW-1185">Reference proteome</keyword>
<dbReference type="InterPro" id="IPR013783">
    <property type="entry name" value="Ig-like_fold"/>
</dbReference>
<reference evidence="5" key="1">
    <citation type="submission" date="2025-08" db="UniProtKB">
        <authorList>
            <consortium name="Ensembl"/>
        </authorList>
    </citation>
    <scope>IDENTIFICATION</scope>
</reference>
<dbReference type="FunFam" id="2.60.40.10:FF:000034">
    <property type="entry name" value="Titin isoform A"/>
    <property type="match status" value="2"/>
</dbReference>
<evidence type="ECO:0000256" key="1">
    <source>
        <dbReference type="ARBA" id="ARBA00022737"/>
    </source>
</evidence>
<dbReference type="GeneTree" id="ENSGT01150000286978"/>
<dbReference type="InterPro" id="IPR036116">
    <property type="entry name" value="FN3_sf"/>
</dbReference>
<evidence type="ECO:0000313" key="5">
    <source>
        <dbReference type="Ensembl" id="ENSPKIP00000004885.1"/>
    </source>
</evidence>
<dbReference type="Proteomes" id="UP000261540">
    <property type="component" value="Unplaced"/>
</dbReference>
<evidence type="ECO:0000259" key="4">
    <source>
        <dbReference type="PROSITE" id="PS50853"/>
    </source>
</evidence>
<dbReference type="Pfam" id="PF07679">
    <property type="entry name" value="I-set"/>
    <property type="match status" value="3"/>
</dbReference>
<dbReference type="SMART" id="SM00060">
    <property type="entry name" value="FN3"/>
    <property type="match status" value="6"/>
</dbReference>
<dbReference type="PROSITE" id="PS50853">
    <property type="entry name" value="FN3"/>
    <property type="match status" value="6"/>
</dbReference>
<dbReference type="SUPFAM" id="SSF49265">
    <property type="entry name" value="Fibronectin type III"/>
    <property type="match status" value="4"/>
</dbReference>
<reference evidence="5" key="2">
    <citation type="submission" date="2025-09" db="UniProtKB">
        <authorList>
            <consortium name="Ensembl"/>
        </authorList>
    </citation>
    <scope>IDENTIFICATION</scope>
</reference>
<dbReference type="Gene3D" id="2.60.40.10">
    <property type="entry name" value="Immunoglobulins"/>
    <property type="match status" value="9"/>
</dbReference>
<protein>
    <recommendedName>
        <fullName evidence="7">Titin</fullName>
    </recommendedName>
</protein>
<dbReference type="PRINTS" id="PR00014">
    <property type="entry name" value="FNTYPEIII"/>
</dbReference>
<organism evidence="5 6">
    <name type="scientific">Paramormyrops kingsleyae</name>
    <dbReference type="NCBI Taxonomy" id="1676925"/>
    <lineage>
        <taxon>Eukaryota</taxon>
        <taxon>Metazoa</taxon>
        <taxon>Chordata</taxon>
        <taxon>Craniata</taxon>
        <taxon>Vertebrata</taxon>
        <taxon>Euteleostomi</taxon>
        <taxon>Actinopterygii</taxon>
        <taxon>Neopterygii</taxon>
        <taxon>Teleostei</taxon>
        <taxon>Osteoglossocephala</taxon>
        <taxon>Osteoglossomorpha</taxon>
        <taxon>Osteoglossiformes</taxon>
        <taxon>Mormyridae</taxon>
        <taxon>Paramormyrops</taxon>
    </lineage>
</organism>
<dbReference type="CDD" id="cd05748">
    <property type="entry name" value="Ig_Titin_like"/>
    <property type="match status" value="1"/>
</dbReference>
<evidence type="ECO:0000259" key="3">
    <source>
        <dbReference type="PROSITE" id="PS50835"/>
    </source>
</evidence>
<accession>A0A3B3QH24</accession>
<dbReference type="Ensembl" id="ENSPKIT00000028875.1">
    <property type="protein sequence ID" value="ENSPKIP00000004885.1"/>
    <property type="gene ID" value="ENSPKIG00000021699.1"/>
</dbReference>
<dbReference type="PANTHER" id="PTHR14340">
    <property type="entry name" value="MICROFIBRIL-ASSOCIATED GLYCOPROTEIN 3"/>
    <property type="match status" value="1"/>
</dbReference>
<dbReference type="InterPro" id="IPR003599">
    <property type="entry name" value="Ig_sub"/>
</dbReference>
<dbReference type="SMART" id="SM00408">
    <property type="entry name" value="IGc2"/>
    <property type="match status" value="3"/>
</dbReference>